<name>A0A0C3AJ21_9AGAM</name>
<proteinExistence type="predicted"/>
<evidence type="ECO:0000313" key="1">
    <source>
        <dbReference type="EMBL" id="KIM64897.1"/>
    </source>
</evidence>
<gene>
    <name evidence="1" type="ORF">SCLCIDRAFT_600668</name>
</gene>
<dbReference type="EMBL" id="KN822026">
    <property type="protein sequence ID" value="KIM64897.1"/>
    <property type="molecule type" value="Genomic_DNA"/>
</dbReference>
<evidence type="ECO:0000313" key="2">
    <source>
        <dbReference type="Proteomes" id="UP000053989"/>
    </source>
</evidence>
<sequence length="58" mass="6585">METNVVVRLLVTPLREFWIEETVTQVGIREVGGDTTVRLTNNTTTFTTLVAHIILKRT</sequence>
<organism evidence="1 2">
    <name type="scientific">Scleroderma citrinum Foug A</name>
    <dbReference type="NCBI Taxonomy" id="1036808"/>
    <lineage>
        <taxon>Eukaryota</taxon>
        <taxon>Fungi</taxon>
        <taxon>Dikarya</taxon>
        <taxon>Basidiomycota</taxon>
        <taxon>Agaricomycotina</taxon>
        <taxon>Agaricomycetes</taxon>
        <taxon>Agaricomycetidae</taxon>
        <taxon>Boletales</taxon>
        <taxon>Sclerodermatineae</taxon>
        <taxon>Sclerodermataceae</taxon>
        <taxon>Scleroderma</taxon>
    </lineage>
</organism>
<keyword evidence="2" id="KW-1185">Reference proteome</keyword>
<dbReference type="Proteomes" id="UP000053989">
    <property type="component" value="Unassembled WGS sequence"/>
</dbReference>
<protein>
    <submittedName>
        <fullName evidence="1">Uncharacterized protein</fullName>
    </submittedName>
</protein>
<accession>A0A0C3AJ21</accession>
<dbReference type="HOGENOM" id="CLU_2980402_0_0_1"/>
<dbReference type="AlphaFoldDB" id="A0A0C3AJ21"/>
<dbReference type="InParanoid" id="A0A0C3AJ21"/>
<reference evidence="2" key="2">
    <citation type="submission" date="2015-01" db="EMBL/GenBank/DDBJ databases">
        <title>Evolutionary Origins and Diversification of the Mycorrhizal Mutualists.</title>
        <authorList>
            <consortium name="DOE Joint Genome Institute"/>
            <consortium name="Mycorrhizal Genomics Consortium"/>
            <person name="Kohler A."/>
            <person name="Kuo A."/>
            <person name="Nagy L.G."/>
            <person name="Floudas D."/>
            <person name="Copeland A."/>
            <person name="Barry K.W."/>
            <person name="Cichocki N."/>
            <person name="Veneault-Fourrey C."/>
            <person name="LaButti K."/>
            <person name="Lindquist E.A."/>
            <person name="Lipzen A."/>
            <person name="Lundell T."/>
            <person name="Morin E."/>
            <person name="Murat C."/>
            <person name="Riley R."/>
            <person name="Ohm R."/>
            <person name="Sun H."/>
            <person name="Tunlid A."/>
            <person name="Henrissat B."/>
            <person name="Grigoriev I.V."/>
            <person name="Hibbett D.S."/>
            <person name="Martin F."/>
        </authorList>
    </citation>
    <scope>NUCLEOTIDE SEQUENCE [LARGE SCALE GENOMIC DNA]</scope>
    <source>
        <strain evidence="2">Foug A</strain>
    </source>
</reference>
<reference evidence="1 2" key="1">
    <citation type="submission" date="2014-04" db="EMBL/GenBank/DDBJ databases">
        <authorList>
            <consortium name="DOE Joint Genome Institute"/>
            <person name="Kuo A."/>
            <person name="Kohler A."/>
            <person name="Nagy L.G."/>
            <person name="Floudas D."/>
            <person name="Copeland A."/>
            <person name="Barry K.W."/>
            <person name="Cichocki N."/>
            <person name="Veneault-Fourrey C."/>
            <person name="LaButti K."/>
            <person name="Lindquist E.A."/>
            <person name="Lipzen A."/>
            <person name="Lundell T."/>
            <person name="Morin E."/>
            <person name="Murat C."/>
            <person name="Sun H."/>
            <person name="Tunlid A."/>
            <person name="Henrissat B."/>
            <person name="Grigoriev I.V."/>
            <person name="Hibbett D.S."/>
            <person name="Martin F."/>
            <person name="Nordberg H.P."/>
            <person name="Cantor M.N."/>
            <person name="Hua S.X."/>
        </authorList>
    </citation>
    <scope>NUCLEOTIDE SEQUENCE [LARGE SCALE GENOMIC DNA]</scope>
    <source>
        <strain evidence="1 2">Foug A</strain>
    </source>
</reference>